<dbReference type="EMBL" id="LBWA01000012">
    <property type="protein sequence ID" value="KKQ97460.1"/>
    <property type="molecule type" value="Genomic_DNA"/>
</dbReference>
<gene>
    <name evidence="4" type="ORF">UT23_C0012G0070</name>
</gene>
<dbReference type="PANTHER" id="PTHR10491:SF4">
    <property type="entry name" value="METHIONINE ADENOSYLTRANSFERASE 2 SUBUNIT BETA"/>
    <property type="match status" value="1"/>
</dbReference>
<dbReference type="PANTHER" id="PTHR10491">
    <property type="entry name" value="DTDP-4-DEHYDRORHAMNOSE REDUCTASE"/>
    <property type="match status" value="1"/>
</dbReference>
<dbReference type="AlphaFoldDB" id="A0A0G0MAT3"/>
<dbReference type="InterPro" id="IPR005913">
    <property type="entry name" value="dTDP_dehydrorham_reduct"/>
</dbReference>
<dbReference type="GO" id="GO:0019305">
    <property type="term" value="P:dTDP-rhamnose biosynthetic process"/>
    <property type="evidence" value="ECO:0007669"/>
    <property type="project" value="UniProtKB-UniPathway"/>
</dbReference>
<dbReference type="Proteomes" id="UP000034325">
    <property type="component" value="Unassembled WGS sequence"/>
</dbReference>
<sequence length="305" mass="34350">MKNLILVTGSEGLVGSRFVEISQRKNFLHLPKEIELDITDKSEIKAVIESYNFSAVVNFAAFTDVGKAENEKDNKKGDCWQVNVEGVRNFAEAIKPHKERIHFVQVSTDMVFSGSSEDPGAYEESHPPEADSSKLTWYGFTKSEAERIVSEVLGNSGTILRLIYPVRSNFEPKLDYLRKPLKLYDEGKLYPVFSDQQISVTFIDEACRALDKIIIEGHKGIFHASSSDTTTPYELISYLVEKVRGVKDVVKTASLEEHLNKTGSSIYRYPKFGGLKVDETENKLGIKFSSWREIIDKLIVQGLGK</sequence>
<dbReference type="InterPro" id="IPR029903">
    <property type="entry name" value="RmlD-like-bd"/>
</dbReference>
<dbReference type="EC" id="1.1.1.133" evidence="2"/>
<comment type="caution">
    <text evidence="4">The sequence shown here is derived from an EMBL/GenBank/DDBJ whole genome shotgun (WGS) entry which is preliminary data.</text>
</comment>
<organism evidence="4 5">
    <name type="scientific">Candidatus Woesebacteria bacterium GW2011_GWA1_39_12</name>
    <dbReference type="NCBI Taxonomy" id="1618549"/>
    <lineage>
        <taxon>Bacteria</taxon>
        <taxon>Candidatus Woeseibacteriota</taxon>
    </lineage>
</organism>
<reference evidence="4 5" key="1">
    <citation type="journal article" date="2015" name="Nature">
        <title>rRNA introns, odd ribosomes, and small enigmatic genomes across a large radiation of phyla.</title>
        <authorList>
            <person name="Brown C.T."/>
            <person name="Hug L.A."/>
            <person name="Thomas B.C."/>
            <person name="Sharon I."/>
            <person name="Castelle C.J."/>
            <person name="Singh A."/>
            <person name="Wilkins M.J."/>
            <person name="Williams K.H."/>
            <person name="Banfield J.F."/>
        </authorList>
    </citation>
    <scope>NUCLEOTIDE SEQUENCE [LARGE SCALE GENOMIC DNA]</scope>
</reference>
<dbReference type="GO" id="GO:0008831">
    <property type="term" value="F:dTDP-4-dehydrorhamnose reductase activity"/>
    <property type="evidence" value="ECO:0007669"/>
    <property type="project" value="UniProtKB-EC"/>
</dbReference>
<dbReference type="Gene3D" id="3.40.50.720">
    <property type="entry name" value="NAD(P)-binding Rossmann-like Domain"/>
    <property type="match status" value="1"/>
</dbReference>
<evidence type="ECO:0000259" key="3">
    <source>
        <dbReference type="Pfam" id="PF04321"/>
    </source>
</evidence>
<feature type="domain" description="RmlD-like substrate binding" evidence="3">
    <location>
        <begin position="5"/>
        <end position="299"/>
    </location>
</feature>
<keyword evidence="2" id="KW-0521">NADP</keyword>
<dbReference type="Pfam" id="PF04321">
    <property type="entry name" value="RmlD_sub_bind"/>
    <property type="match status" value="1"/>
</dbReference>
<dbReference type="UniPathway" id="UPA00124"/>
<proteinExistence type="inferred from homology"/>
<protein>
    <recommendedName>
        <fullName evidence="2">dTDP-4-dehydrorhamnose reductase</fullName>
        <ecNumber evidence="2">1.1.1.133</ecNumber>
    </recommendedName>
</protein>
<evidence type="ECO:0000256" key="1">
    <source>
        <dbReference type="ARBA" id="ARBA00010944"/>
    </source>
</evidence>
<evidence type="ECO:0000256" key="2">
    <source>
        <dbReference type="RuleBase" id="RU364082"/>
    </source>
</evidence>
<accession>A0A0G0MAT3</accession>
<dbReference type="SUPFAM" id="SSF51735">
    <property type="entry name" value="NAD(P)-binding Rossmann-fold domains"/>
    <property type="match status" value="1"/>
</dbReference>
<comment type="pathway">
    <text evidence="2">Carbohydrate biosynthesis; dTDP-L-rhamnose biosynthesis.</text>
</comment>
<dbReference type="InterPro" id="IPR036291">
    <property type="entry name" value="NAD(P)-bd_dom_sf"/>
</dbReference>
<evidence type="ECO:0000313" key="4">
    <source>
        <dbReference type="EMBL" id="KKQ97460.1"/>
    </source>
</evidence>
<evidence type="ECO:0000313" key="5">
    <source>
        <dbReference type="Proteomes" id="UP000034325"/>
    </source>
</evidence>
<name>A0A0G0MAT3_9BACT</name>
<dbReference type="Gene3D" id="3.90.25.10">
    <property type="entry name" value="UDP-galactose 4-epimerase, domain 1"/>
    <property type="match status" value="1"/>
</dbReference>
<comment type="similarity">
    <text evidence="1 2">Belongs to the dTDP-4-dehydrorhamnose reductase family.</text>
</comment>
<keyword evidence="2" id="KW-0560">Oxidoreductase</keyword>
<comment type="function">
    <text evidence="2">Catalyzes the reduction of dTDP-6-deoxy-L-lyxo-4-hexulose to yield dTDP-L-rhamnose.</text>
</comment>